<proteinExistence type="predicted"/>
<evidence type="ECO:0000259" key="2">
    <source>
        <dbReference type="PROSITE" id="PS50198"/>
    </source>
</evidence>
<dbReference type="InterPro" id="IPR000297">
    <property type="entry name" value="PPIase_PpiC"/>
</dbReference>
<name>A0A953HJQ5_9BACT</name>
<feature type="domain" description="PpiC" evidence="2">
    <location>
        <begin position="171"/>
        <end position="271"/>
    </location>
</feature>
<dbReference type="Pfam" id="PF00639">
    <property type="entry name" value="Rotamase"/>
    <property type="match status" value="2"/>
</dbReference>
<comment type="caution">
    <text evidence="3">The sequence shown here is derived from an EMBL/GenBank/DDBJ whole genome shotgun (WGS) entry which is preliminary data.</text>
</comment>
<dbReference type="EMBL" id="JAHVHU010000002">
    <property type="protein sequence ID" value="MBY5956977.1"/>
    <property type="molecule type" value="Genomic_DNA"/>
</dbReference>
<accession>A0A953HJQ5</accession>
<dbReference type="SUPFAM" id="SSF54534">
    <property type="entry name" value="FKBP-like"/>
    <property type="match status" value="2"/>
</dbReference>
<evidence type="ECO:0000313" key="3">
    <source>
        <dbReference type="EMBL" id="MBY5956977.1"/>
    </source>
</evidence>
<dbReference type="PANTHER" id="PTHR47245">
    <property type="entry name" value="PEPTIDYLPROLYL ISOMERASE"/>
    <property type="match status" value="1"/>
</dbReference>
<gene>
    <name evidence="3" type="ORF">KUV50_02440</name>
</gene>
<dbReference type="PROSITE" id="PS50198">
    <property type="entry name" value="PPIC_PPIASE_2"/>
    <property type="match status" value="2"/>
</dbReference>
<dbReference type="AlphaFoldDB" id="A0A953HJQ5"/>
<dbReference type="InterPro" id="IPR027304">
    <property type="entry name" value="Trigger_fact/SurA_dom_sf"/>
</dbReference>
<dbReference type="PANTHER" id="PTHR47245:SF2">
    <property type="entry name" value="PEPTIDYL-PROLYL CIS-TRANS ISOMERASE HP_0175-RELATED"/>
    <property type="match status" value="1"/>
</dbReference>
<sequence>MRIKFIIVLCLFVNLISAQEEGIVLEQLAAKLGGEILLSSEILSNLDYQTAVSGGLTKEDSCSVIQSMFLNKLLVDQAKLDSIVVPDAQVEQELDRKIQYIIQTMNGDIERFENYYGKNVSQVKKMMRKDMKAQAMARQMQSQILSKVKITPKEVIDYYESLPVDSLPYFNSEVEIGELVMFPEVSQEEREKAIALAVQIQNKIEEGENFNTLARKHSDDPGSARIGGDLGWQMRGTFVPEFEAAAFNLDDGEISDIVETDFGFHIIKMIGRRGNRIHVEHILIKPEIKEEDVERAKEKLDSIRTMIIRDSIPWEIAVRRYGSEEVQSFHNGGRVTNPQSGNTFFQTPELETDVYFAIDTIEVGDITAPVEMTDPNNQKGSSFLKLIKLFSRSKPHTANLGEDYDKIKRAAIQQRQEQYLMNWLRDKIRSTYIQINPEFLPDCPTMDPWRAVNVATATP</sequence>
<reference evidence="3" key="1">
    <citation type="submission" date="2021-06" db="EMBL/GenBank/DDBJ databases">
        <title>44 bacteria genomes isolated from Dapeng, Shenzhen.</title>
        <authorList>
            <person name="Zheng W."/>
            <person name="Yu S."/>
            <person name="Huang Y."/>
        </authorList>
    </citation>
    <scope>NUCLEOTIDE SEQUENCE</scope>
    <source>
        <strain evidence="3">DP5N28-2</strain>
    </source>
</reference>
<feature type="domain" description="PpiC" evidence="2">
    <location>
        <begin position="274"/>
        <end position="371"/>
    </location>
</feature>
<dbReference type="GO" id="GO:0003755">
    <property type="term" value="F:peptidyl-prolyl cis-trans isomerase activity"/>
    <property type="evidence" value="ECO:0007669"/>
    <property type="project" value="UniProtKB-KW"/>
</dbReference>
<evidence type="ECO:0000313" key="4">
    <source>
        <dbReference type="Proteomes" id="UP000753961"/>
    </source>
</evidence>
<evidence type="ECO:0000256" key="1">
    <source>
        <dbReference type="PROSITE-ProRule" id="PRU00278"/>
    </source>
</evidence>
<protein>
    <submittedName>
        <fullName evidence="3">Peptidylprolyl isomerase</fullName>
        <ecNumber evidence="3">5.2.1.8</ecNumber>
    </submittedName>
</protein>
<dbReference type="SUPFAM" id="SSF109998">
    <property type="entry name" value="Triger factor/SurA peptide-binding domain-like"/>
    <property type="match status" value="1"/>
</dbReference>
<organism evidence="3 4">
    <name type="scientific">Membranihabitans marinus</name>
    <dbReference type="NCBI Taxonomy" id="1227546"/>
    <lineage>
        <taxon>Bacteria</taxon>
        <taxon>Pseudomonadati</taxon>
        <taxon>Bacteroidota</taxon>
        <taxon>Saprospiria</taxon>
        <taxon>Saprospirales</taxon>
        <taxon>Saprospiraceae</taxon>
        <taxon>Membranihabitans</taxon>
    </lineage>
</organism>
<dbReference type="RefSeq" id="WP_222578491.1">
    <property type="nucleotide sequence ID" value="NZ_JAHVHU010000002.1"/>
</dbReference>
<dbReference type="Gene3D" id="3.10.50.40">
    <property type="match status" value="2"/>
</dbReference>
<keyword evidence="4" id="KW-1185">Reference proteome</keyword>
<keyword evidence="1 3" id="KW-0413">Isomerase</keyword>
<dbReference type="InterPro" id="IPR046357">
    <property type="entry name" value="PPIase_dom_sf"/>
</dbReference>
<dbReference type="EC" id="5.2.1.8" evidence="3"/>
<keyword evidence="1" id="KW-0697">Rotamase</keyword>
<dbReference type="InterPro" id="IPR050245">
    <property type="entry name" value="PrsA_foldase"/>
</dbReference>
<dbReference type="Proteomes" id="UP000753961">
    <property type="component" value="Unassembled WGS sequence"/>
</dbReference>